<evidence type="ECO:0000256" key="2">
    <source>
        <dbReference type="ARBA" id="ARBA00035108"/>
    </source>
</evidence>
<dbReference type="Pfam" id="PF06386">
    <property type="entry name" value="GvpL_GvpF"/>
    <property type="match status" value="1"/>
</dbReference>
<evidence type="ECO:0000256" key="3">
    <source>
        <dbReference type="ARBA" id="ARBA00035643"/>
    </source>
</evidence>
<organism evidence="5 6">
    <name type="scientific">Halomarina ordinaria</name>
    <dbReference type="NCBI Taxonomy" id="3033939"/>
    <lineage>
        <taxon>Archaea</taxon>
        <taxon>Methanobacteriati</taxon>
        <taxon>Methanobacteriota</taxon>
        <taxon>Stenosarchaea group</taxon>
        <taxon>Halobacteria</taxon>
        <taxon>Halobacteriales</taxon>
        <taxon>Natronomonadaceae</taxon>
        <taxon>Halomarina</taxon>
    </lineage>
</organism>
<dbReference type="GO" id="GO:0031411">
    <property type="term" value="C:gas vesicle"/>
    <property type="evidence" value="ECO:0007669"/>
    <property type="project" value="UniProtKB-SubCell"/>
</dbReference>
<dbReference type="Proteomes" id="UP001596406">
    <property type="component" value="Unassembled WGS sequence"/>
</dbReference>
<dbReference type="AlphaFoldDB" id="A0ABD5U4J0"/>
<dbReference type="PANTHER" id="PTHR36852">
    <property type="entry name" value="PROTEIN GVPL 2"/>
    <property type="match status" value="1"/>
</dbReference>
<feature type="region of interest" description="Disordered" evidence="4">
    <location>
        <begin position="1"/>
        <end position="20"/>
    </location>
</feature>
<evidence type="ECO:0000313" key="6">
    <source>
        <dbReference type="Proteomes" id="UP001596406"/>
    </source>
</evidence>
<gene>
    <name evidence="5" type="ORF">ACFQHK_02855</name>
</gene>
<dbReference type="PANTHER" id="PTHR36852:SF1">
    <property type="entry name" value="PROTEIN GVPL 2"/>
    <property type="match status" value="1"/>
</dbReference>
<name>A0ABD5U4J0_9EURY</name>
<dbReference type="InterPro" id="IPR009430">
    <property type="entry name" value="GvpL/GvpF"/>
</dbReference>
<accession>A0ABD5U4J0</accession>
<evidence type="ECO:0000256" key="4">
    <source>
        <dbReference type="SAM" id="MobiDB-lite"/>
    </source>
</evidence>
<comment type="subcellular location">
    <subcellularLocation>
        <location evidence="2">Gas vesicle</location>
    </subcellularLocation>
</comment>
<evidence type="ECO:0000256" key="1">
    <source>
        <dbReference type="ARBA" id="ARBA00022987"/>
    </source>
</evidence>
<protein>
    <submittedName>
        <fullName evidence="5">GvpL/GvpF family gas vesicle protein</fullName>
    </submittedName>
</protein>
<evidence type="ECO:0000313" key="5">
    <source>
        <dbReference type="EMBL" id="MFC6835444.1"/>
    </source>
</evidence>
<dbReference type="EMBL" id="JBHSXM010000001">
    <property type="protein sequence ID" value="MFC6835444.1"/>
    <property type="molecule type" value="Genomic_DNA"/>
</dbReference>
<keyword evidence="6" id="KW-1185">Reference proteome</keyword>
<comment type="caution">
    <text evidence="5">The sequence shown here is derived from an EMBL/GenBank/DDBJ whole genome shotgun (WGS) entry which is preliminary data.</text>
</comment>
<comment type="similarity">
    <text evidence="3">Belongs to the gas vesicle GvpF/GvpL family.</text>
</comment>
<keyword evidence="1" id="KW-0304">Gas vesicle</keyword>
<proteinExistence type="inferred from homology"/>
<sequence length="232" mass="25786">MVPAPLAYRPTRTRRGAQGSTAMSDAHLYVYGVTHETDLERSVEGVDGGERLYTVDYGPLSAVVTDVDDLEPEETDENTRAHDDVIRDVITGEDPLTLVPMRFGMVFKNGRTLKSVLREARPAFTRALRDLDGTVELGVKCIVPEDSTVDREALAEDASERLSAVSEGEVDNGLFSDRLAFNRSYLVERADREAFDIAVEELEADYDEEVTVQYTGPYAPYNFVDIEIGAQR</sequence>
<reference evidence="5 6" key="1">
    <citation type="journal article" date="2019" name="Int. J. Syst. Evol. Microbiol.">
        <title>The Global Catalogue of Microorganisms (GCM) 10K type strain sequencing project: providing services to taxonomists for standard genome sequencing and annotation.</title>
        <authorList>
            <consortium name="The Broad Institute Genomics Platform"/>
            <consortium name="The Broad Institute Genome Sequencing Center for Infectious Disease"/>
            <person name="Wu L."/>
            <person name="Ma J."/>
        </authorList>
    </citation>
    <scope>NUCLEOTIDE SEQUENCE [LARGE SCALE GENOMIC DNA]</scope>
    <source>
        <strain evidence="5 6">PSRA2</strain>
    </source>
</reference>